<dbReference type="AlphaFoldDB" id="A0A0H4IH46"/>
<accession>A0A0H4IH46</accession>
<name>A0A0H4IH46_9GAMM</name>
<keyword evidence="3" id="KW-1185">Reference proteome</keyword>
<dbReference type="STRING" id="330734.ABA45_04575"/>
<reference evidence="2 3" key="1">
    <citation type="submission" date="2015-05" db="EMBL/GenBank/DDBJ databases">
        <title>Complete genome of Marinobacter psychrophilus strain 20041T isolated from sea-ice of the Canadian Basin.</title>
        <authorList>
            <person name="Song L."/>
            <person name="Ren L."/>
            <person name="Yu Y."/>
            <person name="Wang X."/>
        </authorList>
    </citation>
    <scope>NUCLEOTIDE SEQUENCE [LARGE SCALE GENOMIC DNA]</scope>
    <source>
        <strain evidence="2 3">20041</strain>
    </source>
</reference>
<dbReference type="KEGG" id="mpq:ABA45_04575"/>
<evidence type="ECO:0000256" key="1">
    <source>
        <dbReference type="SAM" id="SignalP"/>
    </source>
</evidence>
<dbReference type="Proteomes" id="UP000036406">
    <property type="component" value="Chromosome"/>
</dbReference>
<evidence type="ECO:0000313" key="3">
    <source>
        <dbReference type="Proteomes" id="UP000036406"/>
    </source>
</evidence>
<feature type="chain" id="PRO_5005206535" description="Alginate export domain-containing protein" evidence="1">
    <location>
        <begin position="28"/>
        <end position="363"/>
    </location>
</feature>
<evidence type="ECO:0008006" key="4">
    <source>
        <dbReference type="Google" id="ProtNLM"/>
    </source>
</evidence>
<organism evidence="2 3">
    <name type="scientific">Marinobacter psychrophilus</name>
    <dbReference type="NCBI Taxonomy" id="330734"/>
    <lineage>
        <taxon>Bacteria</taxon>
        <taxon>Pseudomonadati</taxon>
        <taxon>Pseudomonadota</taxon>
        <taxon>Gammaproteobacteria</taxon>
        <taxon>Pseudomonadales</taxon>
        <taxon>Marinobacteraceae</taxon>
        <taxon>Marinobacter</taxon>
    </lineage>
</organism>
<keyword evidence="1" id="KW-0732">Signal</keyword>
<sequence length="363" mass="42053">MAINRCQVFGAGFFTVALVLTAPSAYALEPSIQFHQRSIPQHLAPQALPSNFYDFAPEDYWAEPEDSYWLNFSNWVLLQERTQGERMGQLGQWADRTLSGESHSLPLNESYLRLSFATETRAGTVLNFEPEARFRLDIPTARKKLRLVIESESEELIPLAERQRDRQLTEPERSSTGTTGALRFLGQVGNSINFSNDFGARLHLPPDAFWRATVRKNWRPSSDWGLLAQQRFYYYHQNGWGSRSWFEARHDLGKGWEFINSSELEWVHSDREFVAAQVFSVSKRMNNRAVLTPRIGVLGESQPSWRTTEAFADITWRYRMYGDWLFGEIIPALQFARENSFKDDSSLILRLEMYFSGNIVRRN</sequence>
<protein>
    <recommendedName>
        <fullName evidence="4">Alginate export domain-containing protein</fullName>
    </recommendedName>
</protein>
<feature type="signal peptide" evidence="1">
    <location>
        <begin position="1"/>
        <end position="27"/>
    </location>
</feature>
<gene>
    <name evidence="2" type="ORF">ABA45_04575</name>
</gene>
<evidence type="ECO:0000313" key="2">
    <source>
        <dbReference type="EMBL" id="AKO54202.1"/>
    </source>
</evidence>
<proteinExistence type="predicted"/>
<dbReference type="PATRIC" id="fig|330734.3.peg.974"/>
<dbReference type="EMBL" id="CP011494">
    <property type="protein sequence ID" value="AKO54202.1"/>
    <property type="molecule type" value="Genomic_DNA"/>
</dbReference>